<keyword evidence="2" id="KW-1185">Reference proteome</keyword>
<reference evidence="1 2" key="1">
    <citation type="journal article" date="2023" name="Plants (Basel)">
        <title>Bridging the Gap: Combining Genomics and Transcriptomics Approaches to Understand Stylosanthes scabra, an Orphan Legume from the Brazilian Caatinga.</title>
        <authorList>
            <person name="Ferreira-Neto J.R.C."/>
            <person name="da Silva M.D."/>
            <person name="Binneck E."/>
            <person name="de Melo N.F."/>
            <person name="da Silva R.H."/>
            <person name="de Melo A.L.T.M."/>
            <person name="Pandolfi V."/>
            <person name="Bustamante F.O."/>
            <person name="Brasileiro-Vidal A.C."/>
            <person name="Benko-Iseppon A.M."/>
        </authorList>
    </citation>
    <scope>NUCLEOTIDE SEQUENCE [LARGE SCALE GENOMIC DNA]</scope>
    <source>
        <tissue evidence="1">Leaves</tissue>
    </source>
</reference>
<proteinExistence type="predicted"/>
<evidence type="ECO:0000313" key="2">
    <source>
        <dbReference type="Proteomes" id="UP001341840"/>
    </source>
</evidence>
<gene>
    <name evidence="1" type="ORF">PIB30_059710</name>
</gene>
<name>A0ABU6WK90_9FABA</name>
<accession>A0ABU6WK90</accession>
<evidence type="ECO:0000313" key="1">
    <source>
        <dbReference type="EMBL" id="MED6185714.1"/>
    </source>
</evidence>
<protein>
    <submittedName>
        <fullName evidence="1">Uncharacterized protein</fullName>
    </submittedName>
</protein>
<sequence length="89" mass="10206">MSVSSSGKCVRYWFGTSTGPIGLAMITDRALYPYWEAMGWGFSLRIFQTFQVQVQAWKVAKHVVNRYGLRSLVVRVFRCVCLGELESYD</sequence>
<organism evidence="1 2">
    <name type="scientific">Stylosanthes scabra</name>
    <dbReference type="NCBI Taxonomy" id="79078"/>
    <lineage>
        <taxon>Eukaryota</taxon>
        <taxon>Viridiplantae</taxon>
        <taxon>Streptophyta</taxon>
        <taxon>Embryophyta</taxon>
        <taxon>Tracheophyta</taxon>
        <taxon>Spermatophyta</taxon>
        <taxon>Magnoliopsida</taxon>
        <taxon>eudicotyledons</taxon>
        <taxon>Gunneridae</taxon>
        <taxon>Pentapetalae</taxon>
        <taxon>rosids</taxon>
        <taxon>fabids</taxon>
        <taxon>Fabales</taxon>
        <taxon>Fabaceae</taxon>
        <taxon>Papilionoideae</taxon>
        <taxon>50 kb inversion clade</taxon>
        <taxon>dalbergioids sensu lato</taxon>
        <taxon>Dalbergieae</taxon>
        <taxon>Pterocarpus clade</taxon>
        <taxon>Stylosanthes</taxon>
    </lineage>
</organism>
<dbReference type="Proteomes" id="UP001341840">
    <property type="component" value="Unassembled WGS sequence"/>
</dbReference>
<dbReference type="EMBL" id="JASCZI010181760">
    <property type="protein sequence ID" value="MED6185714.1"/>
    <property type="molecule type" value="Genomic_DNA"/>
</dbReference>
<comment type="caution">
    <text evidence="1">The sequence shown here is derived from an EMBL/GenBank/DDBJ whole genome shotgun (WGS) entry which is preliminary data.</text>
</comment>